<evidence type="ECO:0000313" key="2">
    <source>
        <dbReference type="Proteomes" id="UP001440599"/>
    </source>
</evidence>
<comment type="caution">
    <text evidence="1">The sequence shown here is derived from an EMBL/GenBank/DDBJ whole genome shotgun (WGS) entry which is preliminary data.</text>
</comment>
<dbReference type="Proteomes" id="UP001440599">
    <property type="component" value="Unassembled WGS sequence"/>
</dbReference>
<proteinExistence type="predicted"/>
<reference evidence="1 2" key="1">
    <citation type="submission" date="2024-03" db="EMBL/GenBank/DDBJ databases">
        <title>Human intestinal bacterial collection.</title>
        <authorList>
            <person name="Pauvert C."/>
            <person name="Hitch T.C.A."/>
            <person name="Clavel T."/>
        </authorList>
    </citation>
    <scope>NUCLEOTIDE SEQUENCE [LARGE SCALE GENOMIC DNA]</scope>
    <source>
        <strain evidence="1 2">CLA-AP-H34</strain>
    </source>
</reference>
<protein>
    <recommendedName>
        <fullName evidence="3">DUF3795 domain-containing protein</fullName>
    </recommendedName>
</protein>
<gene>
    <name evidence="1" type="ORF">WMO45_11895</name>
</gene>
<name>A0ABV1ET07_9FIRM</name>
<dbReference type="EMBL" id="JBBMFT010000010">
    <property type="protein sequence ID" value="MEQ2457224.1"/>
    <property type="molecule type" value="Genomic_DNA"/>
</dbReference>
<accession>A0ABV1ET07</accession>
<evidence type="ECO:0008006" key="3">
    <source>
        <dbReference type="Google" id="ProtNLM"/>
    </source>
</evidence>
<sequence length="60" mass="7078">MLPCQNGCSAYCSGCHKNCGQWREFQARQAIQRQAKKNYLRYYNELCAAVTRQFRMLSPR</sequence>
<keyword evidence="2" id="KW-1185">Reference proteome</keyword>
<organism evidence="1 2">
    <name type="scientific">Flavonifractor hominis</name>
    <dbReference type="NCBI Taxonomy" id="3133178"/>
    <lineage>
        <taxon>Bacteria</taxon>
        <taxon>Bacillati</taxon>
        <taxon>Bacillota</taxon>
        <taxon>Clostridia</taxon>
        <taxon>Eubacteriales</taxon>
        <taxon>Oscillospiraceae</taxon>
        <taxon>Flavonifractor</taxon>
    </lineage>
</organism>
<evidence type="ECO:0000313" key="1">
    <source>
        <dbReference type="EMBL" id="MEQ2457224.1"/>
    </source>
</evidence>
<dbReference type="RefSeq" id="WP_349141005.1">
    <property type="nucleotide sequence ID" value="NZ_JBBMFT010000010.1"/>
</dbReference>